<organism evidence="2 3">
    <name type="scientific">Toxocara canis</name>
    <name type="common">Canine roundworm</name>
    <dbReference type="NCBI Taxonomy" id="6265"/>
    <lineage>
        <taxon>Eukaryota</taxon>
        <taxon>Metazoa</taxon>
        <taxon>Ecdysozoa</taxon>
        <taxon>Nematoda</taxon>
        <taxon>Chromadorea</taxon>
        <taxon>Rhabditida</taxon>
        <taxon>Spirurina</taxon>
        <taxon>Ascaridomorpha</taxon>
        <taxon>Ascaridoidea</taxon>
        <taxon>Toxocaridae</taxon>
        <taxon>Toxocara</taxon>
    </lineage>
</organism>
<evidence type="ECO:0000313" key="2">
    <source>
        <dbReference type="EMBL" id="KHN79056.1"/>
    </source>
</evidence>
<sequence>MTGVLHRQTLRWVELRKLNARSKSTSHLSNASVAQAALASEGEAQNGDTLLPHSASSSDLLTKNISGQLNMGSKPPELNTHFSDDFLGWLSIFGSELEQGICTIQKLLD</sequence>
<keyword evidence="3" id="KW-1185">Reference proteome</keyword>
<dbReference type="EMBL" id="JPKZ01001948">
    <property type="protein sequence ID" value="KHN79056.1"/>
    <property type="molecule type" value="Genomic_DNA"/>
</dbReference>
<comment type="caution">
    <text evidence="2">The sequence shown here is derived from an EMBL/GenBank/DDBJ whole genome shotgun (WGS) entry which is preliminary data.</text>
</comment>
<reference evidence="2 3" key="1">
    <citation type="submission" date="2014-11" db="EMBL/GenBank/DDBJ databases">
        <title>Genetic blueprint of the zoonotic pathogen Toxocara canis.</title>
        <authorList>
            <person name="Zhu X.-Q."/>
            <person name="Korhonen P.K."/>
            <person name="Cai H."/>
            <person name="Young N.D."/>
            <person name="Nejsum P."/>
            <person name="von Samson-Himmelstjerna G."/>
            <person name="Boag P.R."/>
            <person name="Tan P."/>
            <person name="Li Q."/>
            <person name="Min J."/>
            <person name="Yang Y."/>
            <person name="Wang X."/>
            <person name="Fang X."/>
            <person name="Hall R.S."/>
            <person name="Hofmann A."/>
            <person name="Sternberg P.W."/>
            <person name="Jex A.R."/>
            <person name="Gasser R.B."/>
        </authorList>
    </citation>
    <scope>NUCLEOTIDE SEQUENCE [LARGE SCALE GENOMIC DNA]</scope>
    <source>
        <strain evidence="2">PN_DK_2014</strain>
    </source>
</reference>
<dbReference type="Proteomes" id="UP000031036">
    <property type="component" value="Unassembled WGS sequence"/>
</dbReference>
<name>A0A0B2V6J0_TOXCA</name>
<dbReference type="AlphaFoldDB" id="A0A0B2V6J0"/>
<protein>
    <submittedName>
        <fullName evidence="2">Uncharacterized protein</fullName>
    </submittedName>
</protein>
<proteinExistence type="predicted"/>
<evidence type="ECO:0000313" key="3">
    <source>
        <dbReference type="Proteomes" id="UP000031036"/>
    </source>
</evidence>
<evidence type="ECO:0000256" key="1">
    <source>
        <dbReference type="SAM" id="MobiDB-lite"/>
    </source>
</evidence>
<gene>
    <name evidence="2" type="ORF">Tcan_11127</name>
</gene>
<feature type="region of interest" description="Disordered" evidence="1">
    <location>
        <begin position="35"/>
        <end position="55"/>
    </location>
</feature>
<accession>A0A0B2V6J0</accession>